<dbReference type="Ensembl" id="ENSECAT00000139422.1">
    <property type="protein sequence ID" value="ENSECAP00000061537.1"/>
    <property type="gene ID" value="ENSECAG00000057809.1"/>
</dbReference>
<dbReference type="PANTHER" id="PTHR34313">
    <property type="entry name" value="ENDOGENOUS RETROVIRUS GROUP K MEMBER 113 ENV POLYPROTEIN-RELATED"/>
    <property type="match status" value="1"/>
</dbReference>
<evidence type="ECO:0000313" key="5">
    <source>
        <dbReference type="Proteomes" id="UP000002281"/>
    </source>
</evidence>
<reference evidence="4" key="2">
    <citation type="submission" date="2025-08" db="UniProtKB">
        <authorList>
            <consortium name="Ensembl"/>
        </authorList>
    </citation>
    <scope>IDENTIFICATION</scope>
    <source>
        <strain evidence="4">Thoroughbred</strain>
    </source>
</reference>
<keyword evidence="2" id="KW-0812">Transmembrane</keyword>
<protein>
    <recommendedName>
        <fullName evidence="3">Retroviral envelope protein GP41-like domain-containing protein</fullName>
    </recommendedName>
</protein>
<reference evidence="4 5" key="1">
    <citation type="journal article" date="2009" name="Science">
        <title>Genome sequence, comparative analysis, and population genetics of the domestic horse.</title>
        <authorList>
            <consortium name="Broad Institute Genome Sequencing Platform"/>
            <consortium name="Broad Institute Whole Genome Assembly Team"/>
            <person name="Wade C.M."/>
            <person name="Giulotto E."/>
            <person name="Sigurdsson S."/>
            <person name="Zoli M."/>
            <person name="Gnerre S."/>
            <person name="Imsland F."/>
            <person name="Lear T.L."/>
            <person name="Adelson D.L."/>
            <person name="Bailey E."/>
            <person name="Bellone R.R."/>
            <person name="Bloecker H."/>
            <person name="Distl O."/>
            <person name="Edgar R.C."/>
            <person name="Garber M."/>
            <person name="Leeb T."/>
            <person name="Mauceli E."/>
            <person name="MacLeod J.N."/>
            <person name="Penedo M.C.T."/>
            <person name="Raison J.M."/>
            <person name="Sharpe T."/>
            <person name="Vogel J."/>
            <person name="Andersson L."/>
            <person name="Antczak D.F."/>
            <person name="Biagi T."/>
            <person name="Binns M.M."/>
            <person name="Chowdhary B.P."/>
            <person name="Coleman S.J."/>
            <person name="Della Valle G."/>
            <person name="Fryc S."/>
            <person name="Guerin G."/>
            <person name="Hasegawa T."/>
            <person name="Hill E.W."/>
            <person name="Jurka J."/>
            <person name="Kiialainen A."/>
            <person name="Lindgren G."/>
            <person name="Liu J."/>
            <person name="Magnani E."/>
            <person name="Mickelson J.R."/>
            <person name="Murray J."/>
            <person name="Nergadze S.G."/>
            <person name="Onofrio R."/>
            <person name="Pedroni S."/>
            <person name="Piras M.F."/>
            <person name="Raudsepp T."/>
            <person name="Rocchi M."/>
            <person name="Roeed K.H."/>
            <person name="Ryder O.A."/>
            <person name="Searle S."/>
            <person name="Skow L."/>
            <person name="Swinburne J.E."/>
            <person name="Syvaenen A.C."/>
            <person name="Tozaki T."/>
            <person name="Valberg S.J."/>
            <person name="Vaudin M."/>
            <person name="White J.R."/>
            <person name="Zody M.C."/>
            <person name="Lander E.S."/>
            <person name="Lindblad-Toh K."/>
        </authorList>
    </citation>
    <scope>NUCLEOTIDE SEQUENCE [LARGE SCALE GENOMIC DNA]</scope>
    <source>
        <strain evidence="4 5">Thoroughbred</strain>
    </source>
</reference>
<dbReference type="GO" id="GO:0005198">
    <property type="term" value="F:structural molecule activity"/>
    <property type="evidence" value="ECO:0007669"/>
    <property type="project" value="InterPro"/>
</dbReference>
<name>A0A9L0RC25_HORSE</name>
<sequence>MRQCAAPSQRNMEGRVAFISRQLSHGKYGNETGNYLLTLVKNVSHTLMICTTHPYVLLWGNSVPAIQESSGMYAVNISPPYWYSDCLTHYNVTSLNVTYVMVLKRRAHIWLPVGLNRTWSEEHALHILLESMRKLCPKWFLATLIAFIVSAVIIIASAATATTALVNSVQTAHKVESVLVNVTQELQTQVDIDKGLMSGLQALEAAVEWLGEHQNALYMRMKLKCDWQVTMQCVTPLLYNSSLTSWQEIKKHLQGAFNTSLANDITGLQARLERQLQEVHKVFSQKIL</sequence>
<dbReference type="Pfam" id="PF00517">
    <property type="entry name" value="GP41"/>
    <property type="match status" value="1"/>
</dbReference>
<evidence type="ECO:0000313" key="4">
    <source>
        <dbReference type="Ensembl" id="ENSECAP00000061537.1"/>
    </source>
</evidence>
<proteinExistence type="predicted"/>
<dbReference type="InterPro" id="IPR051255">
    <property type="entry name" value="Retroviral_env_glycoprotein"/>
</dbReference>
<dbReference type="InterPro" id="IPR000328">
    <property type="entry name" value="GP41-like"/>
</dbReference>
<keyword evidence="5" id="KW-1185">Reference proteome</keyword>
<feature type="transmembrane region" description="Helical" evidence="2">
    <location>
        <begin position="139"/>
        <end position="159"/>
    </location>
</feature>
<evidence type="ECO:0000256" key="2">
    <source>
        <dbReference type="SAM" id="Phobius"/>
    </source>
</evidence>
<dbReference type="GeneTree" id="ENSGT01150000288320"/>
<dbReference type="AlphaFoldDB" id="A0A9L0RC25"/>
<dbReference type="Proteomes" id="UP000002281">
    <property type="component" value="Chromosome 1"/>
</dbReference>
<organism evidence="4 5">
    <name type="scientific">Equus caballus</name>
    <name type="common">Horse</name>
    <dbReference type="NCBI Taxonomy" id="9796"/>
    <lineage>
        <taxon>Eukaryota</taxon>
        <taxon>Metazoa</taxon>
        <taxon>Chordata</taxon>
        <taxon>Craniata</taxon>
        <taxon>Vertebrata</taxon>
        <taxon>Euteleostomi</taxon>
        <taxon>Mammalia</taxon>
        <taxon>Eutheria</taxon>
        <taxon>Laurasiatheria</taxon>
        <taxon>Perissodactyla</taxon>
        <taxon>Equidae</taxon>
        <taxon>Equus</taxon>
    </lineage>
</organism>
<keyword evidence="2" id="KW-0472">Membrane</keyword>
<evidence type="ECO:0000259" key="3">
    <source>
        <dbReference type="Pfam" id="PF00517"/>
    </source>
</evidence>
<evidence type="ECO:0000256" key="1">
    <source>
        <dbReference type="ARBA" id="ARBA00004328"/>
    </source>
</evidence>
<accession>A0A9L0RC25</accession>
<feature type="domain" description="Retroviral envelope protein GP41-like" evidence="3">
    <location>
        <begin position="160"/>
        <end position="280"/>
    </location>
</feature>
<dbReference type="PANTHER" id="PTHR34313:SF2">
    <property type="entry name" value="ENDOGENOUS RETROVIRUS GROUP K MEMBER 21 ENV POLYPROTEIN-LIKE"/>
    <property type="match status" value="1"/>
</dbReference>
<comment type="subcellular location">
    <subcellularLocation>
        <location evidence="1">Virion</location>
    </subcellularLocation>
</comment>
<reference evidence="4" key="3">
    <citation type="submission" date="2025-09" db="UniProtKB">
        <authorList>
            <consortium name="Ensembl"/>
        </authorList>
    </citation>
    <scope>IDENTIFICATION</scope>
    <source>
        <strain evidence="4">Thoroughbred</strain>
    </source>
</reference>
<keyword evidence="2" id="KW-1133">Transmembrane helix</keyword>